<name>A0A429ZP87_9ENTE</name>
<comment type="similarity">
    <text evidence="1">Belongs to the peptidase C59 family.</text>
</comment>
<dbReference type="InterPro" id="IPR052193">
    <property type="entry name" value="Peptidase_C59"/>
</dbReference>
<organism evidence="4 5">
    <name type="scientific">Vagococcus vulneris</name>
    <dbReference type="NCBI Taxonomy" id="1977869"/>
    <lineage>
        <taxon>Bacteria</taxon>
        <taxon>Bacillati</taxon>
        <taxon>Bacillota</taxon>
        <taxon>Bacilli</taxon>
        <taxon>Lactobacillales</taxon>
        <taxon>Enterococcaceae</taxon>
        <taxon>Vagococcus</taxon>
    </lineage>
</organism>
<keyword evidence="5" id="KW-1185">Reference proteome</keyword>
<evidence type="ECO:0000259" key="3">
    <source>
        <dbReference type="Pfam" id="PF02275"/>
    </source>
</evidence>
<protein>
    <submittedName>
        <fullName evidence="4">Choloylglycine hydrolase</fullName>
    </submittedName>
</protein>
<keyword evidence="2 4" id="KW-0378">Hydrolase</keyword>
<evidence type="ECO:0000256" key="1">
    <source>
        <dbReference type="ARBA" id="ARBA00006625"/>
    </source>
</evidence>
<dbReference type="PANTHER" id="PTHR35527:SF2">
    <property type="entry name" value="HYDROLASE"/>
    <property type="match status" value="1"/>
</dbReference>
<accession>A0A429ZP87</accession>
<comment type="caution">
    <text evidence="4">The sequence shown here is derived from an EMBL/GenBank/DDBJ whole genome shotgun (WGS) entry which is preliminary data.</text>
</comment>
<reference evidence="4 5" key="1">
    <citation type="submission" date="2017-05" db="EMBL/GenBank/DDBJ databases">
        <title>Vagococcus spp. assemblies.</title>
        <authorList>
            <person name="Gulvik C.A."/>
        </authorList>
    </citation>
    <scope>NUCLEOTIDE SEQUENCE [LARGE SCALE GENOMIC DNA]</scope>
    <source>
        <strain evidence="4 5">SS1995</strain>
    </source>
</reference>
<dbReference type="Gene3D" id="3.60.60.10">
    <property type="entry name" value="Penicillin V Acylase, Chain A"/>
    <property type="match status" value="1"/>
</dbReference>
<proteinExistence type="inferred from homology"/>
<feature type="domain" description="Choloylglycine hydrolase/NAAA C-terminal" evidence="3">
    <location>
        <begin position="2"/>
        <end position="308"/>
    </location>
</feature>
<dbReference type="RefSeq" id="WP_125984861.1">
    <property type="nucleotide sequence ID" value="NZ_NGJS01000032.1"/>
</dbReference>
<dbReference type="CDD" id="cd00542">
    <property type="entry name" value="Ntn_PVA"/>
    <property type="match status" value="1"/>
</dbReference>
<dbReference type="InterPro" id="IPR029132">
    <property type="entry name" value="CBAH/NAAA_C"/>
</dbReference>
<dbReference type="EMBL" id="NGJS01000032">
    <property type="protein sequence ID" value="RST95512.1"/>
    <property type="molecule type" value="Genomic_DNA"/>
</dbReference>
<dbReference type="AlphaFoldDB" id="A0A429ZP87"/>
<sequence>MCTSLTLTTNKQEHFFARTMDFSFPLEAKVIYVPQETKFIPEDRESYISKFAFIGAGRDTHSLIFADGMNEKGFSIASLYFSGNATYSTVADSNKVNINATDFVAWALSHIASVAELEEILPTINLIDMENPILKSKVPLHWLVSDSTGETYVLEMTETGTHFYKNNVGVMTNSPDFPWHLSNLNHYSNLQPKDFEMKQYGEMKTVSDGPGSGALGLPGDYTSASRFIRTAFLREHTEKENGLVAVSHILNAVDIPKGVKIKADNSIDYTQYKAIMNLEARDYYFMNYEEVSYSRFSLKELILNEEKVKILTK</sequence>
<evidence type="ECO:0000313" key="4">
    <source>
        <dbReference type="EMBL" id="RST95512.1"/>
    </source>
</evidence>
<dbReference type="PANTHER" id="PTHR35527">
    <property type="entry name" value="CHOLOYLGLYCINE HYDROLASE"/>
    <property type="match status" value="1"/>
</dbReference>
<dbReference type="SUPFAM" id="SSF56235">
    <property type="entry name" value="N-terminal nucleophile aminohydrolases (Ntn hydrolases)"/>
    <property type="match status" value="1"/>
</dbReference>
<dbReference type="OrthoDB" id="9794717at2"/>
<evidence type="ECO:0000256" key="2">
    <source>
        <dbReference type="ARBA" id="ARBA00022801"/>
    </source>
</evidence>
<dbReference type="Pfam" id="PF02275">
    <property type="entry name" value="CBAH"/>
    <property type="match status" value="1"/>
</dbReference>
<gene>
    <name evidence="4" type="ORF">CBF37_11420</name>
</gene>
<dbReference type="GO" id="GO:0016787">
    <property type="term" value="F:hydrolase activity"/>
    <property type="evidence" value="ECO:0007669"/>
    <property type="project" value="UniProtKB-KW"/>
</dbReference>
<dbReference type="InterPro" id="IPR029055">
    <property type="entry name" value="Ntn_hydrolases_N"/>
</dbReference>
<dbReference type="Proteomes" id="UP000287857">
    <property type="component" value="Unassembled WGS sequence"/>
</dbReference>
<evidence type="ECO:0000313" key="5">
    <source>
        <dbReference type="Proteomes" id="UP000287857"/>
    </source>
</evidence>